<feature type="compositionally biased region" description="Polar residues" evidence="2">
    <location>
        <begin position="594"/>
        <end position="603"/>
    </location>
</feature>
<accession>A0ABQ4YCQ5</accession>
<sequence>MQVLLLKIQVASLKPTGIFDDAYDDREEVEPKKVIQALPDPSWIEAMQEELLQFKLQKLETKANGLHKLNPEEGIKNEEGLFAPVARIEAIRLFLAYASFMGLIVYQMDVKSAFVIKQSLHSDYKALNKDEEARNVDVHFIVDHDWIIWFQVTPKVSHLHAVKRIFRYLKGQPKLGLWYPKDSPFDLEAFSDSDYAGASLDRISTTGAYETIIKEWEDKMERAATTASSLETELNLLLPVLVYAARRTLTAVRHKLMLQGITSYRWEAMPAPDTQPLDANAGADEIASDGNVDPYYEARVSNTARDVLERYLLPFVPGPYYIPYPYDEGSGSETALDRFPTPAETHRLRELSSVELSDRMSVLQCQLITHGSMLNARYDHSLRNVERLSKQCAQQTQTIKKQRANLKQQSESTVRANEEVSRLKAELGALKSKCKATEQKLSSWDKKHRKYRNEKDALVIEKEKIKTELVGTKSQLEHRERRSGEIQDSITSFFQSDFTPLVRKFLKSGEFNQAFTGVLNTAISVGVEHGLRMDRTDEEFRGLSQKVVGFIPDAKEKFDRVIAAFPDTTFPFLDKTSSAAASLRANTHIQHCTSSSKTFGHTSTPEHLKKNKKSVEKGGPSAA</sequence>
<gene>
    <name evidence="3" type="ORF">Tco_0707538</name>
</gene>
<feature type="region of interest" description="Disordered" evidence="2">
    <location>
        <begin position="594"/>
        <end position="623"/>
    </location>
</feature>
<dbReference type="PANTHER" id="PTHR11439">
    <property type="entry name" value="GAG-POL-RELATED RETROTRANSPOSON"/>
    <property type="match status" value="1"/>
</dbReference>
<reference evidence="3" key="1">
    <citation type="journal article" date="2022" name="Int. J. Mol. Sci.">
        <title>Draft Genome of Tanacetum Coccineum: Genomic Comparison of Closely Related Tanacetum-Family Plants.</title>
        <authorList>
            <person name="Yamashiro T."/>
            <person name="Shiraishi A."/>
            <person name="Nakayama K."/>
            <person name="Satake H."/>
        </authorList>
    </citation>
    <scope>NUCLEOTIDE SEQUENCE</scope>
</reference>
<feature type="coiled-coil region" evidence="1">
    <location>
        <begin position="385"/>
        <end position="468"/>
    </location>
</feature>
<feature type="compositionally biased region" description="Basic and acidic residues" evidence="2">
    <location>
        <begin position="604"/>
        <end position="616"/>
    </location>
</feature>
<proteinExistence type="predicted"/>
<organism evidence="3 4">
    <name type="scientific">Tanacetum coccineum</name>
    <dbReference type="NCBI Taxonomy" id="301880"/>
    <lineage>
        <taxon>Eukaryota</taxon>
        <taxon>Viridiplantae</taxon>
        <taxon>Streptophyta</taxon>
        <taxon>Embryophyta</taxon>
        <taxon>Tracheophyta</taxon>
        <taxon>Spermatophyta</taxon>
        <taxon>Magnoliopsida</taxon>
        <taxon>eudicotyledons</taxon>
        <taxon>Gunneridae</taxon>
        <taxon>Pentapetalae</taxon>
        <taxon>asterids</taxon>
        <taxon>campanulids</taxon>
        <taxon>Asterales</taxon>
        <taxon>Asteraceae</taxon>
        <taxon>Asteroideae</taxon>
        <taxon>Anthemideae</taxon>
        <taxon>Anthemidinae</taxon>
        <taxon>Tanacetum</taxon>
    </lineage>
</organism>
<dbReference type="EMBL" id="BQNB010010249">
    <property type="protein sequence ID" value="GJS74697.1"/>
    <property type="molecule type" value="Genomic_DNA"/>
</dbReference>
<comment type="caution">
    <text evidence="3">The sequence shown here is derived from an EMBL/GenBank/DDBJ whole genome shotgun (WGS) entry which is preliminary data.</text>
</comment>
<dbReference type="Proteomes" id="UP001151760">
    <property type="component" value="Unassembled WGS sequence"/>
</dbReference>
<dbReference type="PANTHER" id="PTHR11439:SF495">
    <property type="entry name" value="REVERSE TRANSCRIPTASE, RNA-DEPENDENT DNA POLYMERASE-RELATED"/>
    <property type="match status" value="1"/>
</dbReference>
<protein>
    <submittedName>
        <fullName evidence="3">Retrovirus-related pol polyprotein from transposon TNT 1-94</fullName>
    </submittedName>
</protein>
<name>A0ABQ4YCQ5_9ASTR</name>
<evidence type="ECO:0000256" key="2">
    <source>
        <dbReference type="SAM" id="MobiDB-lite"/>
    </source>
</evidence>
<evidence type="ECO:0000313" key="4">
    <source>
        <dbReference type="Proteomes" id="UP001151760"/>
    </source>
</evidence>
<keyword evidence="1" id="KW-0175">Coiled coil</keyword>
<keyword evidence="4" id="KW-1185">Reference proteome</keyword>
<evidence type="ECO:0000313" key="3">
    <source>
        <dbReference type="EMBL" id="GJS74697.1"/>
    </source>
</evidence>
<evidence type="ECO:0000256" key="1">
    <source>
        <dbReference type="SAM" id="Coils"/>
    </source>
</evidence>
<reference evidence="3" key="2">
    <citation type="submission" date="2022-01" db="EMBL/GenBank/DDBJ databases">
        <authorList>
            <person name="Yamashiro T."/>
            <person name="Shiraishi A."/>
            <person name="Satake H."/>
            <person name="Nakayama K."/>
        </authorList>
    </citation>
    <scope>NUCLEOTIDE SEQUENCE</scope>
</reference>